<dbReference type="Gramene" id="GBG77397">
    <property type="protein sequence ID" value="GBG77397"/>
    <property type="gene ID" value="CBR_g23728"/>
</dbReference>
<feature type="region of interest" description="Disordered" evidence="2">
    <location>
        <begin position="72"/>
        <end position="265"/>
    </location>
</feature>
<dbReference type="GO" id="GO:0003676">
    <property type="term" value="F:nucleic acid binding"/>
    <property type="evidence" value="ECO:0007669"/>
    <property type="project" value="InterPro"/>
</dbReference>
<dbReference type="Pfam" id="PF00098">
    <property type="entry name" value="zf-CCHC"/>
    <property type="match status" value="1"/>
</dbReference>
<keyword evidence="1" id="KW-0862">Zinc</keyword>
<dbReference type="SMART" id="SM00343">
    <property type="entry name" value="ZnF_C2HC"/>
    <property type="match status" value="1"/>
</dbReference>
<dbReference type="SUPFAM" id="SSF57756">
    <property type="entry name" value="Retrovirus zinc finger-like domains"/>
    <property type="match status" value="1"/>
</dbReference>
<dbReference type="EMBL" id="BFEA01000266">
    <property type="protein sequence ID" value="GBG77397.1"/>
    <property type="molecule type" value="Genomic_DNA"/>
</dbReference>
<reference evidence="4 5" key="1">
    <citation type="journal article" date="2018" name="Cell">
        <title>The Chara Genome: Secondary Complexity and Implications for Plant Terrestrialization.</title>
        <authorList>
            <person name="Nishiyama T."/>
            <person name="Sakayama H."/>
            <person name="Vries J.D."/>
            <person name="Buschmann H."/>
            <person name="Saint-Marcoux D."/>
            <person name="Ullrich K.K."/>
            <person name="Haas F.B."/>
            <person name="Vanderstraeten L."/>
            <person name="Becker D."/>
            <person name="Lang D."/>
            <person name="Vosolsobe S."/>
            <person name="Rombauts S."/>
            <person name="Wilhelmsson P.K.I."/>
            <person name="Janitza P."/>
            <person name="Kern R."/>
            <person name="Heyl A."/>
            <person name="Rumpler F."/>
            <person name="Villalobos L.I.A.C."/>
            <person name="Clay J.M."/>
            <person name="Skokan R."/>
            <person name="Toyoda A."/>
            <person name="Suzuki Y."/>
            <person name="Kagoshima H."/>
            <person name="Schijlen E."/>
            <person name="Tajeshwar N."/>
            <person name="Catarino B."/>
            <person name="Hetherington A.J."/>
            <person name="Saltykova A."/>
            <person name="Bonnot C."/>
            <person name="Breuninger H."/>
            <person name="Symeonidi A."/>
            <person name="Radhakrishnan G.V."/>
            <person name="Van Nieuwerburgh F."/>
            <person name="Deforce D."/>
            <person name="Chang C."/>
            <person name="Karol K.G."/>
            <person name="Hedrich R."/>
            <person name="Ulvskov P."/>
            <person name="Glockner G."/>
            <person name="Delwiche C.F."/>
            <person name="Petrasek J."/>
            <person name="Van de Peer Y."/>
            <person name="Friml J."/>
            <person name="Beilby M."/>
            <person name="Dolan L."/>
            <person name="Kohara Y."/>
            <person name="Sugano S."/>
            <person name="Fujiyama A."/>
            <person name="Delaux P.-M."/>
            <person name="Quint M."/>
            <person name="TheiBen G."/>
            <person name="Hagemann M."/>
            <person name="Harholt J."/>
            <person name="Dunand C."/>
            <person name="Zachgo S."/>
            <person name="Langdale J."/>
            <person name="Maumus F."/>
            <person name="Straeten D.V.D."/>
            <person name="Gould S.B."/>
            <person name="Rensing S.A."/>
        </authorList>
    </citation>
    <scope>NUCLEOTIDE SEQUENCE [LARGE SCALE GENOMIC DNA]</scope>
    <source>
        <strain evidence="4 5">S276</strain>
    </source>
</reference>
<dbReference type="AlphaFoldDB" id="A0A388L521"/>
<proteinExistence type="predicted"/>
<evidence type="ECO:0000256" key="2">
    <source>
        <dbReference type="SAM" id="MobiDB-lite"/>
    </source>
</evidence>
<name>A0A388L521_CHABU</name>
<dbReference type="STRING" id="69332.A0A388L521"/>
<keyword evidence="1" id="KW-0863">Zinc-finger</keyword>
<feature type="region of interest" description="Disordered" evidence="2">
    <location>
        <begin position="329"/>
        <end position="389"/>
    </location>
</feature>
<feature type="compositionally biased region" description="Basic and acidic residues" evidence="2">
    <location>
        <begin position="113"/>
        <end position="136"/>
    </location>
</feature>
<feature type="compositionally biased region" description="Basic and acidic residues" evidence="2">
    <location>
        <begin position="72"/>
        <end position="106"/>
    </location>
</feature>
<dbReference type="PROSITE" id="PS50158">
    <property type="entry name" value="ZF_CCHC"/>
    <property type="match status" value="1"/>
</dbReference>
<feature type="compositionally biased region" description="Basic residues" evidence="2">
    <location>
        <begin position="158"/>
        <end position="172"/>
    </location>
</feature>
<dbReference type="GO" id="GO:0008270">
    <property type="term" value="F:zinc ion binding"/>
    <property type="evidence" value="ECO:0007669"/>
    <property type="project" value="UniProtKB-KW"/>
</dbReference>
<evidence type="ECO:0000313" key="4">
    <source>
        <dbReference type="EMBL" id="GBG77397.1"/>
    </source>
</evidence>
<keyword evidence="1" id="KW-0479">Metal-binding</keyword>
<gene>
    <name evidence="4" type="ORF">CBR_g23728</name>
</gene>
<organism evidence="4 5">
    <name type="scientific">Chara braunii</name>
    <name type="common">Braun's stonewort</name>
    <dbReference type="NCBI Taxonomy" id="69332"/>
    <lineage>
        <taxon>Eukaryota</taxon>
        <taxon>Viridiplantae</taxon>
        <taxon>Streptophyta</taxon>
        <taxon>Charophyceae</taxon>
        <taxon>Charales</taxon>
        <taxon>Characeae</taxon>
        <taxon>Chara</taxon>
    </lineage>
</organism>
<dbReference type="Gene3D" id="4.10.60.10">
    <property type="entry name" value="Zinc finger, CCHC-type"/>
    <property type="match status" value="1"/>
</dbReference>
<feature type="compositionally biased region" description="Basic and acidic residues" evidence="2">
    <location>
        <begin position="198"/>
        <end position="213"/>
    </location>
</feature>
<dbReference type="InterPro" id="IPR001878">
    <property type="entry name" value="Znf_CCHC"/>
</dbReference>
<feature type="domain" description="CCHC-type" evidence="3">
    <location>
        <begin position="34"/>
        <end position="47"/>
    </location>
</feature>
<feature type="compositionally biased region" description="Basic and acidic residues" evidence="2">
    <location>
        <begin position="333"/>
        <end position="353"/>
    </location>
</feature>
<feature type="compositionally biased region" description="Basic residues" evidence="2">
    <location>
        <begin position="214"/>
        <end position="227"/>
    </location>
</feature>
<keyword evidence="5" id="KW-1185">Reference proteome</keyword>
<feature type="compositionally biased region" description="Basic and acidic residues" evidence="2">
    <location>
        <begin position="380"/>
        <end position="389"/>
    </location>
</feature>
<feature type="compositionally biased region" description="Low complexity" evidence="2">
    <location>
        <begin position="173"/>
        <end position="191"/>
    </location>
</feature>
<dbReference type="InterPro" id="IPR036875">
    <property type="entry name" value="Znf_CCHC_sf"/>
</dbReference>
<evidence type="ECO:0000313" key="5">
    <source>
        <dbReference type="Proteomes" id="UP000265515"/>
    </source>
</evidence>
<sequence length="389" mass="44459">MNDGGGGYGNNNNGYNGNSNENIGGNGWRGNINCYECGKPGHIARDCWSKRGKGNQNDDDVHNFMKELVEEKKEAKKKKEEEEQKKLKEEERRRELDLARRTKEMRLQLQTDIEEKWKRQQEEARAKAEEIAREGSTKLPSPKLSPRQKTVTNDKTKKMSRKPRKSKKKGRSTRSSSNTDVEDSSTTSTSDSGEDTGEEARKIAQLLREERLKGRSKRKQIKGRQRTKTIASTWEKGECSTRPDTPPSQRPTDESEPRTPLTRGYKGIPVECFREGFMDYTMKVMAQYSAKKVNQVREICEKEGIKSAKKDQMVMELVKKQTERAYGGFFDTPVKKTGEKLKNEEREAEDRTPPEAIKTTVNTRGKTKMFVPPRSIIRSPPKDTDLGSD</sequence>
<protein>
    <recommendedName>
        <fullName evidence="3">CCHC-type domain-containing protein</fullName>
    </recommendedName>
</protein>
<dbReference type="Proteomes" id="UP000265515">
    <property type="component" value="Unassembled WGS sequence"/>
</dbReference>
<evidence type="ECO:0000259" key="3">
    <source>
        <dbReference type="PROSITE" id="PS50158"/>
    </source>
</evidence>
<evidence type="ECO:0000256" key="1">
    <source>
        <dbReference type="PROSITE-ProRule" id="PRU00047"/>
    </source>
</evidence>
<accession>A0A388L521</accession>
<comment type="caution">
    <text evidence="4">The sequence shown here is derived from an EMBL/GenBank/DDBJ whole genome shotgun (WGS) entry which is preliminary data.</text>
</comment>